<dbReference type="Proteomes" id="UP001210169">
    <property type="component" value="Chromosome"/>
</dbReference>
<keyword evidence="3" id="KW-1185">Reference proteome</keyword>
<gene>
    <name evidence="2" type="ORF">STRNI_004491</name>
</gene>
<feature type="region of interest" description="Disordered" evidence="1">
    <location>
        <begin position="138"/>
        <end position="161"/>
    </location>
</feature>
<proteinExistence type="predicted"/>
<dbReference type="RefSeq" id="WP_277411895.1">
    <property type="nucleotide sequence ID" value="NZ_CP114203.1"/>
</dbReference>
<name>A0ABY7J763_STRNI</name>
<protein>
    <submittedName>
        <fullName evidence="2">Uncharacterized protein</fullName>
    </submittedName>
</protein>
<feature type="compositionally biased region" description="Basic residues" evidence="1">
    <location>
        <begin position="151"/>
        <end position="161"/>
    </location>
</feature>
<dbReference type="EMBL" id="CP114203">
    <property type="protein sequence ID" value="WAU06042.1"/>
    <property type="molecule type" value="Genomic_DNA"/>
</dbReference>
<organism evidence="2 3">
    <name type="scientific">Streptomyces nigrescens</name>
    <dbReference type="NCBI Taxonomy" id="1920"/>
    <lineage>
        <taxon>Bacteria</taxon>
        <taxon>Bacillati</taxon>
        <taxon>Actinomycetota</taxon>
        <taxon>Actinomycetes</taxon>
        <taxon>Kitasatosporales</taxon>
        <taxon>Streptomycetaceae</taxon>
        <taxon>Streptomyces</taxon>
    </lineage>
</organism>
<reference evidence="2 3" key="1">
    <citation type="submission" date="2022-12" db="EMBL/GenBank/DDBJ databases">
        <authorList>
            <person name="Ruckert C."/>
            <person name="Busche T."/>
            <person name="Kalinowski J."/>
            <person name="Wittmann C."/>
        </authorList>
    </citation>
    <scope>NUCLEOTIDE SEQUENCE [LARGE SCALE GENOMIC DNA]</scope>
    <source>
        <strain evidence="2 3">DSM 40276</strain>
    </source>
</reference>
<evidence type="ECO:0000256" key="1">
    <source>
        <dbReference type="SAM" id="MobiDB-lite"/>
    </source>
</evidence>
<evidence type="ECO:0000313" key="3">
    <source>
        <dbReference type="Proteomes" id="UP001210169"/>
    </source>
</evidence>
<accession>A0ABY7J763</accession>
<sequence length="161" mass="18026">MATRRQAAHDTGEDIWNRVEKAGEAGLLTKQAMGRNTRGQFEYGKAWIKDKKCKSEKKGWVYHHGAYIITVDPNKCTLYATDRLRSLYRQAQRIYNCSIAILPPEAQELPTVRLLRTECENIFAAMALLEAAGFSPQAAAKGAEAKPKGATSRRSRKTPSR</sequence>
<evidence type="ECO:0000313" key="2">
    <source>
        <dbReference type="EMBL" id="WAU06042.1"/>
    </source>
</evidence>
<dbReference type="GeneID" id="301333652"/>